<dbReference type="InterPro" id="IPR015919">
    <property type="entry name" value="Cadherin-like_sf"/>
</dbReference>
<dbReference type="InterPro" id="IPR027397">
    <property type="entry name" value="Catenin-bd_sf"/>
</dbReference>
<dbReference type="Gene3D" id="2.60.40.60">
    <property type="entry name" value="Cadherins"/>
    <property type="match status" value="5"/>
</dbReference>
<dbReference type="SUPFAM" id="SSF49313">
    <property type="entry name" value="Cadherin-like"/>
    <property type="match status" value="5"/>
</dbReference>
<dbReference type="PANTHER" id="PTHR24025:SF1">
    <property type="entry name" value="DESMOGLEIN-2"/>
    <property type="match status" value="1"/>
</dbReference>
<dbReference type="FunFam" id="2.60.40.60:FF:000068">
    <property type="entry name" value="Desmoglein 1"/>
    <property type="match status" value="1"/>
</dbReference>
<comment type="subcellular location">
    <subcellularLocation>
        <location evidence="1">Cell junction</location>
        <location evidence="1">Desmosome</location>
    </subcellularLocation>
    <subcellularLocation>
        <location evidence="13">Cell membrane</location>
        <topology evidence="13">Single-pass type I membrane protein</topology>
    </subcellularLocation>
</comment>
<evidence type="ECO:0000256" key="6">
    <source>
        <dbReference type="ARBA" id="ARBA00022837"/>
    </source>
</evidence>
<dbReference type="Pfam" id="PF00028">
    <property type="entry name" value="Cadherin"/>
    <property type="match status" value="2"/>
</dbReference>
<proteinExistence type="predicted"/>
<dbReference type="EMBL" id="KQ042474">
    <property type="protein sequence ID" value="KKF14313.1"/>
    <property type="molecule type" value="Genomic_DNA"/>
</dbReference>
<dbReference type="FunFam" id="2.60.40.60:FF:000074">
    <property type="entry name" value="Desmoglein 4"/>
    <property type="match status" value="1"/>
</dbReference>
<dbReference type="PRINTS" id="PR01818">
    <property type="entry name" value="DESMOCADHERN"/>
</dbReference>
<evidence type="ECO:0000256" key="1">
    <source>
        <dbReference type="ARBA" id="ARBA00004568"/>
    </source>
</evidence>
<comment type="function">
    <text evidence="14">A component of desmosome cell-cell junctions which are required for positive regulation of cellular adhesion. Involved in the interaction of plaque proteins and intermediate filaments mediating cell-cell adhesion.</text>
</comment>
<dbReference type="PROSITE" id="PS50268">
    <property type="entry name" value="CADHERIN_2"/>
    <property type="match status" value="5"/>
</dbReference>
<feature type="domain" description="Cadherin" evidence="16">
    <location>
        <begin position="250"/>
        <end position="397"/>
    </location>
</feature>
<dbReference type="PRINTS" id="PR00205">
    <property type="entry name" value="CADHERIN"/>
</dbReference>
<feature type="compositionally biased region" description="Polar residues" evidence="15">
    <location>
        <begin position="881"/>
        <end position="904"/>
    </location>
</feature>
<evidence type="ECO:0000256" key="13">
    <source>
        <dbReference type="RuleBase" id="RU003318"/>
    </source>
</evidence>
<dbReference type="GO" id="GO:0007156">
    <property type="term" value="P:homophilic cell adhesion via plasma membrane adhesion molecules"/>
    <property type="evidence" value="ECO:0007669"/>
    <property type="project" value="InterPro"/>
</dbReference>
<keyword evidence="4" id="KW-0479">Metal-binding</keyword>
<sequence length="1116" mass="121188">MSDQTNVAFSLQLGGTAASVPQPRRHKRDWLIPTKKLKENFEYSRGTYIAKIRSDKDEDATLYYTLLGPGASEPPVNLFVVEETSGLVYIRGKLDREERETYILTGVARFNNGSGAESRIDLRFDVEDENDNPPVFVPVPPATVKESSPAWTLVSRITATDADKANCSHSKIAYSMVKQEPSDGTDLFFIDRQTGSIYLKKENMLDRETQSSYILTIKGTDMNGAPGGNTGTGTIQVKVVDVNDNKPMLDKDEYSCSIVENTANVEVMRFKVLDADEEKTDNWLAVFDIVSGNELGTFSIKTDPKTNEGILMLEKPVDFEETPDIKLGVVVSNVAPFVGDGGGAGAGGAGGGGGAGAGAGWSSKKPVKTMKPKKGKSYPVNIVVLNAPEGVAFKPAVKPISVSENPKENPLMKVIAVYAATDTDTGKLGENVRYAKGYDPANWLVIDPKTAEIKLQTFPDRESPFLVNGTYYAKILGLTEDVPPKIVTGTIALQVGDENDNCPSLTNNVRYTCSDTEVIYVTAVDEDGDPNSAPFSFSLLEKESQDEWRIEIDPFNGTSALLRALKPLWPGHYQVGFIIEDRQGFACPDQQYLDLYVCSCEEGEICGYAAPGASPGLPGLPSAAYLKESSSKFGELGVGALILGLLMLLSLLLVAYSCGPEQGVFSDLPFDTIPHLIVYRTEGKGEDKNVLSTPAMITSTTMTTAQVNNIASKREMILNTGTANNMSRSRCLDNSRNQQSSCGESRQSWKDICSLEDQLEGMDSMTISDVFLHQYYSQKASYTAMHEAAMDCLREHAFEGQGSSAGSVGCCSLLESDNDLHFLDDLEPKFKTLADVCSPPRPPTPPTHQATAIPEVDEVAHIAGPSLEAKPPSIHDKSTERNQNVSINQSSTRSIAFNGTASRSTCRDSSDKPFPGHMLLLQQQQQPVYYTTTPMLQPMHYIIQPQIQSPVLLAKAPVTNMQGMILCNGISGHSEHILHGGNTAGTLTFSRQRGNRVVSEDYGVGTWMSSNGQAEVMGVNRKGRRIKSESGDWMENCRKVTLNTRHVSVGAAGSEVLQQVVALHSPNHIATHPFHPNTPPSMGVLCHPPTVSAYSNGSKPPHPAQFESVLQEEYLG</sequence>
<dbReference type="GO" id="GO:0005509">
    <property type="term" value="F:calcium ion binding"/>
    <property type="evidence" value="ECO:0007669"/>
    <property type="project" value="UniProtKB-UniRule"/>
</dbReference>
<dbReference type="FunFam" id="2.60.40.60:FF:000083">
    <property type="entry name" value="Desmoglein 1"/>
    <property type="match status" value="1"/>
</dbReference>
<dbReference type="GO" id="GO:0030057">
    <property type="term" value="C:desmosome"/>
    <property type="evidence" value="ECO:0007669"/>
    <property type="project" value="UniProtKB-SubCell"/>
</dbReference>
<dbReference type="AlphaFoldDB" id="A0A0F8AFV2"/>
<evidence type="ECO:0000256" key="4">
    <source>
        <dbReference type="ARBA" id="ARBA00022723"/>
    </source>
</evidence>
<evidence type="ECO:0000256" key="3">
    <source>
        <dbReference type="ARBA" id="ARBA00022692"/>
    </source>
</evidence>
<dbReference type="InterPro" id="IPR000233">
    <property type="entry name" value="Cadherin_Y-type_LIR"/>
</dbReference>
<name>A0A0F8AFV2_LARCR</name>
<evidence type="ECO:0000256" key="2">
    <source>
        <dbReference type="ARBA" id="ARBA00022475"/>
    </source>
</evidence>
<evidence type="ECO:0000256" key="11">
    <source>
        <dbReference type="ARBA" id="ARBA00023180"/>
    </source>
</evidence>
<gene>
    <name evidence="17" type="ORF">EH28_06640</name>
</gene>
<dbReference type="GO" id="GO:0055113">
    <property type="term" value="P:epiboly involved in gastrulation with mouth forming second"/>
    <property type="evidence" value="ECO:0007669"/>
    <property type="project" value="UniProtKB-ARBA"/>
</dbReference>
<dbReference type="FunFam" id="2.60.40.60:FF:000011">
    <property type="entry name" value="Cadherin 1"/>
    <property type="match status" value="1"/>
</dbReference>
<dbReference type="CDD" id="cd11304">
    <property type="entry name" value="Cadherin_repeat"/>
    <property type="match status" value="4"/>
</dbReference>
<keyword evidence="10" id="KW-0472">Membrane</keyword>
<feature type="domain" description="Cadherin" evidence="16">
    <location>
        <begin position="136"/>
        <end position="249"/>
    </location>
</feature>
<evidence type="ECO:0000256" key="12">
    <source>
        <dbReference type="PROSITE-ProRule" id="PRU00043"/>
    </source>
</evidence>
<dbReference type="GO" id="GO:0005886">
    <property type="term" value="C:plasma membrane"/>
    <property type="evidence" value="ECO:0007669"/>
    <property type="project" value="UniProtKB-SubCell"/>
</dbReference>
<feature type="domain" description="Cadherin" evidence="16">
    <location>
        <begin position="54"/>
        <end position="136"/>
    </location>
</feature>
<evidence type="ECO:0000256" key="10">
    <source>
        <dbReference type="ARBA" id="ARBA00023136"/>
    </source>
</evidence>
<keyword evidence="5" id="KW-0677">Repeat</keyword>
<keyword evidence="7 13" id="KW-0130">Cell adhesion</keyword>
<keyword evidence="3 13" id="KW-0812">Transmembrane</keyword>
<evidence type="ECO:0000259" key="16">
    <source>
        <dbReference type="PROSITE" id="PS50268"/>
    </source>
</evidence>
<dbReference type="InterPro" id="IPR009122">
    <property type="entry name" value="Desmosomal_cadherin"/>
</dbReference>
<feature type="domain" description="Cadherin" evidence="16">
    <location>
        <begin position="394"/>
        <end position="505"/>
    </location>
</feature>
<organism evidence="17">
    <name type="scientific">Larimichthys crocea</name>
    <name type="common">Large yellow croaker</name>
    <name type="synonym">Pseudosciaena crocea</name>
    <dbReference type="NCBI Taxonomy" id="215358"/>
    <lineage>
        <taxon>Eukaryota</taxon>
        <taxon>Metazoa</taxon>
        <taxon>Chordata</taxon>
        <taxon>Craniata</taxon>
        <taxon>Vertebrata</taxon>
        <taxon>Euteleostomi</taxon>
        <taxon>Actinopterygii</taxon>
        <taxon>Neopterygii</taxon>
        <taxon>Teleostei</taxon>
        <taxon>Neoteleostei</taxon>
        <taxon>Acanthomorphata</taxon>
        <taxon>Eupercaria</taxon>
        <taxon>Sciaenidae</taxon>
        <taxon>Larimichthys</taxon>
    </lineage>
</organism>
<evidence type="ECO:0000256" key="5">
    <source>
        <dbReference type="ARBA" id="ARBA00022737"/>
    </source>
</evidence>
<reference evidence="17" key="1">
    <citation type="journal article" date="2015" name="PLoS Genet.">
        <title>Genome Sequencing of the Perciform Fish Larimichthys crocea Provides Insights into Molecular and Genetic Mechanisms of Stress Adaptation.</title>
        <authorList>
            <person name="Ao J."/>
            <person name="Mu Y."/>
            <person name="Xiang L.X."/>
            <person name="Fan D."/>
            <person name="Feng M."/>
            <person name="Zhang S."/>
            <person name="Shi Q."/>
            <person name="Zhu L.Y."/>
            <person name="Li T."/>
            <person name="Ding Y."/>
            <person name="Nie L."/>
            <person name="Li Q."/>
            <person name="Dong W.R."/>
            <person name="Jiang L."/>
            <person name="Sun B."/>
            <person name="Zhang X."/>
            <person name="Li M."/>
            <person name="Zhang H.Q."/>
            <person name="Xie S."/>
            <person name="Zhu Y."/>
            <person name="Jiang X."/>
            <person name="Wang X."/>
            <person name="Mu P."/>
            <person name="Chen W."/>
            <person name="Yue Z."/>
            <person name="Wang Z."/>
            <person name="Wang J."/>
            <person name="Shao J.Z."/>
            <person name="Chen X."/>
        </authorList>
    </citation>
    <scope>NUCLEOTIDE SEQUENCE [LARGE SCALE GENOMIC DNA]</scope>
    <source>
        <strain evidence="17">SSNF</strain>
        <tissue evidence="17">Blood</tissue>
    </source>
</reference>
<evidence type="ECO:0000256" key="8">
    <source>
        <dbReference type="ARBA" id="ARBA00022949"/>
    </source>
</evidence>
<keyword evidence="9" id="KW-1133">Transmembrane helix</keyword>
<evidence type="ECO:0000256" key="15">
    <source>
        <dbReference type="SAM" id="MobiDB-lite"/>
    </source>
</evidence>
<evidence type="ECO:0000256" key="14">
    <source>
        <dbReference type="RuleBase" id="RU004358"/>
    </source>
</evidence>
<dbReference type="InterPro" id="IPR050971">
    <property type="entry name" value="Cadherin-domain_protein"/>
</dbReference>
<dbReference type="Gene3D" id="4.10.900.10">
    <property type="entry name" value="TCF3-CBD (Catenin binding domain)"/>
    <property type="match status" value="1"/>
</dbReference>
<accession>A0A0F8AFV2</accession>
<evidence type="ECO:0000313" key="17">
    <source>
        <dbReference type="EMBL" id="KKF14313.1"/>
    </source>
</evidence>
<evidence type="ECO:0000256" key="9">
    <source>
        <dbReference type="ARBA" id="ARBA00022989"/>
    </source>
</evidence>
<dbReference type="SMART" id="SM00112">
    <property type="entry name" value="CA"/>
    <property type="match status" value="5"/>
</dbReference>
<keyword evidence="2" id="KW-1003">Cell membrane</keyword>
<dbReference type="InterPro" id="IPR002126">
    <property type="entry name" value="Cadherin-like_dom"/>
</dbReference>
<evidence type="ECO:0000256" key="7">
    <source>
        <dbReference type="ARBA" id="ARBA00022889"/>
    </source>
</evidence>
<dbReference type="FunFam" id="2.60.40.60:FF:000031">
    <property type="entry name" value="Cadherin 3"/>
    <property type="match status" value="1"/>
</dbReference>
<protein>
    <submittedName>
        <fullName evidence="17">Desmoglein-4</fullName>
    </submittedName>
</protein>
<keyword evidence="8" id="KW-0965">Cell junction</keyword>
<keyword evidence="6 12" id="KW-0106">Calcium</keyword>
<dbReference type="PANTHER" id="PTHR24025">
    <property type="entry name" value="DESMOGLEIN FAMILY MEMBER"/>
    <property type="match status" value="1"/>
</dbReference>
<dbReference type="PROSITE" id="PS00232">
    <property type="entry name" value="CADHERIN_1"/>
    <property type="match status" value="2"/>
</dbReference>
<feature type="region of interest" description="Disordered" evidence="15">
    <location>
        <begin position="866"/>
        <end position="911"/>
    </location>
</feature>
<keyword evidence="11" id="KW-0325">Glycoprotein</keyword>
<dbReference type="GO" id="GO:0045216">
    <property type="term" value="P:cell-cell junction organization"/>
    <property type="evidence" value="ECO:0007669"/>
    <property type="project" value="UniProtKB-ARBA"/>
</dbReference>
<dbReference type="Pfam" id="PF01049">
    <property type="entry name" value="CADH_Y-type_LIR"/>
    <property type="match status" value="1"/>
</dbReference>
<dbReference type="InterPro" id="IPR020894">
    <property type="entry name" value="Cadherin_CS"/>
</dbReference>
<feature type="domain" description="Cadherin" evidence="16">
    <location>
        <begin position="516"/>
        <end position="613"/>
    </location>
</feature>